<dbReference type="PANTHER" id="PTHR44259:SF114">
    <property type="entry name" value="OS06G0707300 PROTEIN"/>
    <property type="match status" value="1"/>
</dbReference>
<dbReference type="AlphaFoldDB" id="A0A2P6PZD1"/>
<keyword evidence="4" id="KW-1185">Reference proteome</keyword>
<dbReference type="Proteomes" id="UP000238479">
    <property type="component" value="Chromosome 6"/>
</dbReference>
<comment type="caution">
    <text evidence="3">The sequence shown here is derived from an EMBL/GenBank/DDBJ whole genome shotgun (WGS) entry which is preliminary data.</text>
</comment>
<dbReference type="STRING" id="74649.A0A2P6PZD1"/>
<name>A0A2P6PZD1_ROSCH</name>
<gene>
    <name evidence="3" type="ORF">RchiOBHm_Chr6g0303821</name>
</gene>
<evidence type="ECO:0000313" key="3">
    <source>
        <dbReference type="EMBL" id="PRQ27295.1"/>
    </source>
</evidence>
<dbReference type="PANTHER" id="PTHR44259">
    <property type="entry name" value="OS07G0183000 PROTEIN-RELATED"/>
    <property type="match status" value="1"/>
</dbReference>
<reference evidence="3 4" key="1">
    <citation type="journal article" date="2018" name="Nat. Genet.">
        <title>The Rosa genome provides new insights in the design of modern roses.</title>
        <authorList>
            <person name="Bendahmane M."/>
        </authorList>
    </citation>
    <scope>NUCLEOTIDE SEQUENCE [LARGE SCALE GENOMIC DNA]</scope>
    <source>
        <strain evidence="4">cv. Old Blush</strain>
    </source>
</reference>
<dbReference type="OMA" id="CNYEMSR"/>
<evidence type="ECO:0000313" key="4">
    <source>
        <dbReference type="Proteomes" id="UP000238479"/>
    </source>
</evidence>
<dbReference type="EMBL" id="PDCK01000044">
    <property type="protein sequence ID" value="PRQ27295.1"/>
    <property type="molecule type" value="Genomic_DNA"/>
</dbReference>
<sequence>MAADWTQLPPELVESISKKLKIYADYLRFRVVCHSWQASVPKTPNHLPPQLPWLMLPQSQPNQSHRAFYNLSNSRVHFLHLPEASHRKRRCGSSHGWLVILDETPSVLLVNPLTRGKRPLPPLSTFPNVVRFDYSQIGREYVLRSLSGELYTRSLIQMRDSFVKKLVLSSSPMEENGFIALTIVNQTGDLAFCREGDENWSFIDEARCYSEDAISFNGLFYAVDNHGIVAECDVKGPSPVVRIIQTPRLDDADMRYLVNSGADLLLLSRYLDVDHDIVNDDANVNYRTVGFDVFRMNWMGPRWEKVENLGDRMLFIGENSSFSLSASDFPGCVGNCIYFTDDYSELNYESGVGGYDSGIFRLWDGTIQELPPYPRNSNYQVHWPPGSLPLWVIPNPC</sequence>
<protein>
    <submittedName>
        <fullName evidence="3">Uncharacterized protein</fullName>
    </submittedName>
</protein>
<accession>A0A2P6PZD1</accession>
<dbReference type="Gramene" id="PRQ27295">
    <property type="protein sequence ID" value="PRQ27295"/>
    <property type="gene ID" value="RchiOBHm_Chr6g0303821"/>
</dbReference>
<evidence type="ECO:0000259" key="2">
    <source>
        <dbReference type="Pfam" id="PF03478"/>
    </source>
</evidence>
<organism evidence="3 4">
    <name type="scientific">Rosa chinensis</name>
    <name type="common">China rose</name>
    <dbReference type="NCBI Taxonomy" id="74649"/>
    <lineage>
        <taxon>Eukaryota</taxon>
        <taxon>Viridiplantae</taxon>
        <taxon>Streptophyta</taxon>
        <taxon>Embryophyta</taxon>
        <taxon>Tracheophyta</taxon>
        <taxon>Spermatophyta</taxon>
        <taxon>Magnoliopsida</taxon>
        <taxon>eudicotyledons</taxon>
        <taxon>Gunneridae</taxon>
        <taxon>Pentapetalae</taxon>
        <taxon>rosids</taxon>
        <taxon>fabids</taxon>
        <taxon>Rosales</taxon>
        <taxon>Rosaceae</taxon>
        <taxon>Rosoideae</taxon>
        <taxon>Rosoideae incertae sedis</taxon>
        <taxon>Rosa</taxon>
    </lineage>
</organism>
<dbReference type="InterPro" id="IPR001810">
    <property type="entry name" value="F-box_dom"/>
</dbReference>
<evidence type="ECO:0000259" key="1">
    <source>
        <dbReference type="Pfam" id="PF00646"/>
    </source>
</evidence>
<dbReference type="OrthoDB" id="600964at2759"/>
<dbReference type="Gene3D" id="1.20.1280.50">
    <property type="match status" value="1"/>
</dbReference>
<feature type="domain" description="F-box" evidence="1">
    <location>
        <begin position="5"/>
        <end position="40"/>
    </location>
</feature>
<dbReference type="Pfam" id="PF00646">
    <property type="entry name" value="F-box"/>
    <property type="match status" value="1"/>
</dbReference>
<dbReference type="Pfam" id="PF03478">
    <property type="entry name" value="Beta-prop_KIB1-4"/>
    <property type="match status" value="1"/>
</dbReference>
<dbReference type="InterPro" id="IPR050942">
    <property type="entry name" value="F-box_BR-signaling"/>
</dbReference>
<proteinExistence type="predicted"/>
<dbReference type="InterPro" id="IPR005174">
    <property type="entry name" value="KIB1-4_b-propeller"/>
</dbReference>
<feature type="domain" description="KIB1-4 beta-propeller" evidence="2">
    <location>
        <begin position="68"/>
        <end position="356"/>
    </location>
</feature>